<comment type="caution">
    <text evidence="2">The sequence shown here is derived from an EMBL/GenBank/DDBJ whole genome shotgun (WGS) entry which is preliminary data.</text>
</comment>
<reference evidence="2 3" key="1">
    <citation type="submission" date="2021-03" db="EMBL/GenBank/DDBJ databases">
        <title>Aliifodinibius sp. nov., a new bacterium isolated from saline soil.</title>
        <authorList>
            <person name="Galisteo C."/>
            <person name="De La Haba R."/>
            <person name="Sanchez-Porro C."/>
            <person name="Ventosa A."/>
        </authorList>
    </citation>
    <scope>NUCLEOTIDE SEQUENCE [LARGE SCALE GENOMIC DNA]</scope>
    <source>
        <strain evidence="2 3">1BSP15-2V2</strain>
    </source>
</reference>
<dbReference type="EMBL" id="JAGGJA010000023">
    <property type="protein sequence ID" value="MCW9709136.1"/>
    <property type="molecule type" value="Genomic_DNA"/>
</dbReference>
<dbReference type="Pfam" id="PF02679">
    <property type="entry name" value="ComA"/>
    <property type="match status" value="1"/>
</dbReference>
<evidence type="ECO:0000313" key="2">
    <source>
        <dbReference type="EMBL" id="MCW9709136.1"/>
    </source>
</evidence>
<protein>
    <submittedName>
        <fullName evidence="2">Phosphosulfolactate synthase</fullName>
    </submittedName>
</protein>
<accession>A0ABT3PTG4</accession>
<organism evidence="2 3">
    <name type="scientific">Fodinibius salsisoli</name>
    <dbReference type="NCBI Taxonomy" id="2820877"/>
    <lineage>
        <taxon>Bacteria</taxon>
        <taxon>Pseudomonadati</taxon>
        <taxon>Balneolota</taxon>
        <taxon>Balneolia</taxon>
        <taxon>Balneolales</taxon>
        <taxon>Balneolaceae</taxon>
        <taxon>Fodinibius</taxon>
    </lineage>
</organism>
<gene>
    <name evidence="2" type="ORF">J6I44_19905</name>
</gene>
<name>A0ABT3PTG4_9BACT</name>
<dbReference type="InterPro" id="IPR036112">
    <property type="entry name" value="ComA_synth_sf"/>
</dbReference>
<dbReference type="InterPro" id="IPR003830">
    <property type="entry name" value="ComA_synth"/>
</dbReference>
<dbReference type="InterPro" id="IPR013785">
    <property type="entry name" value="Aldolase_TIM"/>
</dbReference>
<evidence type="ECO:0000256" key="1">
    <source>
        <dbReference type="ARBA" id="ARBA00010424"/>
    </source>
</evidence>
<dbReference type="SUPFAM" id="SSF102110">
    <property type="entry name" value="(2r)-phospho-3-sulfolactate synthase ComA"/>
    <property type="match status" value="1"/>
</dbReference>
<keyword evidence="3" id="KW-1185">Reference proteome</keyword>
<dbReference type="Gene3D" id="3.20.20.70">
    <property type="entry name" value="Aldolase class I"/>
    <property type="match status" value="1"/>
</dbReference>
<comment type="similarity">
    <text evidence="1">Belongs to the phosphosulfolactate synthase family.</text>
</comment>
<evidence type="ECO:0000313" key="3">
    <source>
        <dbReference type="Proteomes" id="UP001207918"/>
    </source>
</evidence>
<proteinExistence type="inferred from homology"/>
<sequence length="252" mass="28314">MFINRLEVPYRTKKPRKKGLTSIMDVGLSTRELEMILNDYSDYVDIAKLGVGIAAVSPNLEEKISLYHKFDIKVYFGGTLFEKFHFQNRLTNLKDILLKYEIDFVEISNGTIDLSLSERKDLISFFTGSDIDVLCEVGSKDKQKTMPPSEWINEIEILLKEGAKYVITEGRNSGTAGLFGPNGELRTDLIDDIIHTIDPANLILEAPTGDSQMFLINLIGSNVNLGNVNPHDILLLEAERVGLRSETFKINS</sequence>
<dbReference type="RefSeq" id="WP_265768006.1">
    <property type="nucleotide sequence ID" value="NZ_JAGGJA010000023.1"/>
</dbReference>
<dbReference type="Proteomes" id="UP001207918">
    <property type="component" value="Unassembled WGS sequence"/>
</dbReference>